<name>A0ABR4AYU4_9LECA</name>
<dbReference type="Pfam" id="PF17667">
    <property type="entry name" value="Pkinase_fungal"/>
    <property type="match status" value="1"/>
</dbReference>
<dbReference type="PANTHER" id="PTHR38248:SF2">
    <property type="entry name" value="FUNK1 11"/>
    <property type="match status" value="1"/>
</dbReference>
<evidence type="ECO:0000259" key="2">
    <source>
        <dbReference type="Pfam" id="PF17667"/>
    </source>
</evidence>
<dbReference type="EMBL" id="JBHFEH010000049">
    <property type="protein sequence ID" value="KAL2050313.1"/>
    <property type="molecule type" value="Genomic_DNA"/>
</dbReference>
<evidence type="ECO:0000313" key="3">
    <source>
        <dbReference type="EMBL" id="KAL2050313.1"/>
    </source>
</evidence>
<evidence type="ECO:0000313" key="4">
    <source>
        <dbReference type="Proteomes" id="UP001590951"/>
    </source>
</evidence>
<dbReference type="SUPFAM" id="SSF56112">
    <property type="entry name" value="Protein kinase-like (PK-like)"/>
    <property type="match status" value="1"/>
</dbReference>
<feature type="compositionally biased region" description="Pro residues" evidence="1">
    <location>
        <begin position="136"/>
        <end position="146"/>
    </location>
</feature>
<dbReference type="Gene3D" id="1.10.510.10">
    <property type="entry name" value="Transferase(Phosphotransferase) domain 1"/>
    <property type="match status" value="1"/>
</dbReference>
<feature type="domain" description="Fungal-type protein kinase" evidence="2">
    <location>
        <begin position="303"/>
        <end position="711"/>
    </location>
</feature>
<feature type="region of interest" description="Disordered" evidence="1">
    <location>
        <begin position="135"/>
        <end position="155"/>
    </location>
</feature>
<keyword evidence="4" id="KW-1185">Reference proteome</keyword>
<gene>
    <name evidence="3" type="ORF">ABVK25_009421</name>
</gene>
<feature type="compositionally biased region" description="Low complexity" evidence="1">
    <location>
        <begin position="564"/>
        <end position="575"/>
    </location>
</feature>
<reference evidence="3 4" key="1">
    <citation type="submission" date="2024-09" db="EMBL/GenBank/DDBJ databases">
        <title>Rethinking Asexuality: The Enigmatic Case of Functional Sexual Genes in Lepraria (Stereocaulaceae).</title>
        <authorList>
            <person name="Doellman M."/>
            <person name="Sun Y."/>
            <person name="Barcenas-Pena A."/>
            <person name="Lumbsch H.T."/>
            <person name="Grewe F."/>
        </authorList>
    </citation>
    <scope>NUCLEOTIDE SEQUENCE [LARGE SCALE GENOMIC DNA]</scope>
    <source>
        <strain evidence="3 4">Grewe 0041</strain>
    </source>
</reference>
<protein>
    <recommendedName>
        <fullName evidence="2">Fungal-type protein kinase domain-containing protein</fullName>
    </recommendedName>
</protein>
<dbReference type="Proteomes" id="UP001590951">
    <property type="component" value="Unassembled WGS sequence"/>
</dbReference>
<sequence length="812" mass="92086">MAELSQDELEAIRSHPLEKGLNHFRTTFKTRYPKSESANLTEIVDRLISEAPDGGARDIILDLILALQSQPAARVIPSQIRTGPLSGDIATFYGRLSSNQEHSKYVAPLLKLVLNEAKDTDIWAAVLDLVVRTRPTPQPTTPPPSHPSFTSSFPQTPWSFNTGGFEDTSEYRKYIDNPLREELLPSLRIDIPDFVDAVFGCVLQLEQLTETIFRLCQEGDTPLYNKGSGWSKWPSKAKEGDVLNWLQELMNRLTVWVREYSTRATDFRQIYRGPGIYLDGTPIKRKMDVGFTAGNGQSRADSNTNENTSTRKPNWSEILVTGELKSNPDQDRYEKAWVDLATYAREVFRTQDRRFVLGFTICGSRIRLWHFDRSGACGSSSFDINQDGLAFTRAMLGYYLMTDEQLGLDPTVQGPEGKRYIEITRDSQVERLILTKSIKKQAAIVARGTTCWRAYRDTDKTKKPLIVKDSWQYEERPEEGLLIEEATNRGVENIARYYHHETVRVHGEIDDTLGNIRRGMMEACGRTSFRQNAPKKPGPTASDSQGAAVTGQMQPPPLLRKRSSSSAQLELQSSAKRSRSNFQSQEPEKPLHNRIHRRVVTQDPGKHIDDASSLKGIINGFLGAIHGHESLLKFGALHRDISIGNIMLTENEDDGFLIDFDLSIKTSDDHASGAPSKTGTKVFMAIGALRGEPHSFMHDLESFFWVLFWICIHYEGRDKEGKVKRRKVPQYEKWNYASTMELSDLKTALVFEEERFNEAVAGFTLYCESLIPCIQELWKYVFPNGRRWLGENKKLYSQIQGVLDKARGELKL</sequence>
<organism evidence="3 4">
    <name type="scientific">Lepraria finkii</name>
    <dbReference type="NCBI Taxonomy" id="1340010"/>
    <lineage>
        <taxon>Eukaryota</taxon>
        <taxon>Fungi</taxon>
        <taxon>Dikarya</taxon>
        <taxon>Ascomycota</taxon>
        <taxon>Pezizomycotina</taxon>
        <taxon>Lecanoromycetes</taxon>
        <taxon>OSLEUM clade</taxon>
        <taxon>Lecanoromycetidae</taxon>
        <taxon>Lecanorales</taxon>
        <taxon>Lecanorineae</taxon>
        <taxon>Stereocaulaceae</taxon>
        <taxon>Lepraria</taxon>
    </lineage>
</organism>
<accession>A0ABR4AYU4</accession>
<dbReference type="InterPro" id="IPR011009">
    <property type="entry name" value="Kinase-like_dom_sf"/>
</dbReference>
<feature type="compositionally biased region" description="Polar residues" evidence="1">
    <location>
        <begin position="541"/>
        <end position="553"/>
    </location>
</feature>
<dbReference type="InterPro" id="IPR040976">
    <property type="entry name" value="Pkinase_fungal"/>
</dbReference>
<dbReference type="PANTHER" id="PTHR38248">
    <property type="entry name" value="FUNK1 6"/>
    <property type="match status" value="1"/>
</dbReference>
<evidence type="ECO:0000256" key="1">
    <source>
        <dbReference type="SAM" id="MobiDB-lite"/>
    </source>
</evidence>
<proteinExistence type="predicted"/>
<feature type="region of interest" description="Disordered" evidence="1">
    <location>
        <begin position="529"/>
        <end position="607"/>
    </location>
</feature>
<comment type="caution">
    <text evidence="3">The sequence shown here is derived from an EMBL/GenBank/DDBJ whole genome shotgun (WGS) entry which is preliminary data.</text>
</comment>